<keyword evidence="2" id="KW-1185">Reference proteome</keyword>
<evidence type="ECO:0000313" key="2">
    <source>
        <dbReference type="Proteomes" id="UP000271624"/>
    </source>
</evidence>
<evidence type="ECO:0000313" key="1">
    <source>
        <dbReference type="EMBL" id="RUS96666.1"/>
    </source>
</evidence>
<proteinExistence type="predicted"/>
<dbReference type="Gene3D" id="3.40.1460.10">
    <property type="entry name" value="Nuclease A inhibitor-like"/>
    <property type="match status" value="2"/>
</dbReference>
<name>A0A433US74_9CYAN</name>
<comment type="caution">
    <text evidence="1">The sequence shown here is derived from an EMBL/GenBank/DDBJ whole genome shotgun (WGS) entry which is preliminary data.</text>
</comment>
<gene>
    <name evidence="1" type="ORF">DSM106972_086890</name>
</gene>
<accession>A0A433US74</accession>
<dbReference type="Proteomes" id="UP000271624">
    <property type="component" value="Unassembled WGS sequence"/>
</dbReference>
<dbReference type="AlphaFoldDB" id="A0A433US74"/>
<sequence>MQPDTEQIFANLKVITPALSGFELPGHEDGASIYPFVWETSENGELNILNLCHYNGWLKQTDVEITIRQWQELEYLNYFPDFDWNPNIWKMIRDQLELLSNLLKNNSQVLESFCFNSETHRITFEIPSTIVCQLNDESWICICPTFYKETEIKKEQFERSAKDKPISKNFTAETLTLISKIQVIITDMPIIHLEGDFGGGYDYSYDHRFVFAAAKTKELAVEEALQASGMLGISKFHRFYPDRQYLEGVYGSDEAISIEQEYQIINNYFNEIFSETVMYRVSFWIYENIYIIGQTPCGDWAGMYIKGEFVYNP</sequence>
<dbReference type="OrthoDB" id="574253at2"/>
<dbReference type="EMBL" id="RSCL01000035">
    <property type="protein sequence ID" value="RUS96666.1"/>
    <property type="molecule type" value="Genomic_DNA"/>
</dbReference>
<organism evidence="1 2">
    <name type="scientific">Dulcicalothrix desertica PCC 7102</name>
    <dbReference type="NCBI Taxonomy" id="232991"/>
    <lineage>
        <taxon>Bacteria</taxon>
        <taxon>Bacillati</taxon>
        <taxon>Cyanobacteriota</taxon>
        <taxon>Cyanophyceae</taxon>
        <taxon>Nostocales</taxon>
        <taxon>Calotrichaceae</taxon>
        <taxon>Dulcicalothrix</taxon>
    </lineage>
</organism>
<dbReference type="RefSeq" id="WP_127086686.1">
    <property type="nucleotide sequence ID" value="NZ_RSCL01000035.1"/>
</dbReference>
<protein>
    <submittedName>
        <fullName evidence="1">Uncharacterized protein</fullName>
    </submittedName>
</protein>
<reference evidence="1" key="1">
    <citation type="submission" date="2018-12" db="EMBL/GenBank/DDBJ databases">
        <authorList>
            <person name="Will S."/>
            <person name="Neumann-Schaal M."/>
            <person name="Henke P."/>
        </authorList>
    </citation>
    <scope>NUCLEOTIDE SEQUENCE</scope>
    <source>
        <strain evidence="1">PCC 7102</strain>
    </source>
</reference>
<reference evidence="1" key="2">
    <citation type="journal article" date="2019" name="Genome Biol. Evol.">
        <title>Day and night: Metabolic profiles and evolutionary relationships of six axenic non-marine cyanobacteria.</title>
        <authorList>
            <person name="Will S.E."/>
            <person name="Henke P."/>
            <person name="Boedeker C."/>
            <person name="Huang S."/>
            <person name="Brinkmann H."/>
            <person name="Rohde M."/>
            <person name="Jarek M."/>
            <person name="Friedl T."/>
            <person name="Seufert S."/>
            <person name="Schumacher M."/>
            <person name="Overmann J."/>
            <person name="Neumann-Schaal M."/>
            <person name="Petersen J."/>
        </authorList>
    </citation>
    <scope>NUCLEOTIDE SEQUENCE [LARGE SCALE GENOMIC DNA]</scope>
    <source>
        <strain evidence="1">PCC 7102</strain>
    </source>
</reference>